<sequence length="158" mass="16436">MSDSPTPAESSSESAGPDGAGDPASAALAEALSAEHAAVYGFEFVGGAAGDETRRERASAATYKHRALRDELHTAAMERGVDPPAARTSYPLPEGRSGADMDSFAAGLEQTTMDAYLWLSAAEDTDLRMTAARVLQEATVRSLEWGAELDALPGFGDG</sequence>
<feature type="region of interest" description="Disordered" evidence="1">
    <location>
        <begin position="1"/>
        <end position="28"/>
    </location>
</feature>
<dbReference type="Gene3D" id="1.20.1260.10">
    <property type="match status" value="1"/>
</dbReference>
<evidence type="ECO:0000259" key="2">
    <source>
        <dbReference type="Pfam" id="PF14530"/>
    </source>
</evidence>
<gene>
    <name evidence="3" type="ORF">H4W79_000975</name>
</gene>
<dbReference type="InterPro" id="IPR029447">
    <property type="entry name" value="DUF4439"/>
</dbReference>
<protein>
    <recommendedName>
        <fullName evidence="2">DUF4439 domain-containing protein</fullName>
    </recommendedName>
</protein>
<evidence type="ECO:0000313" key="3">
    <source>
        <dbReference type="EMBL" id="MBE1456761.1"/>
    </source>
</evidence>
<keyword evidence="4" id="KW-1185">Reference proteome</keyword>
<feature type="region of interest" description="Disordered" evidence="1">
    <location>
        <begin position="74"/>
        <end position="98"/>
    </location>
</feature>
<comment type="caution">
    <text evidence="3">The sequence shown here is derived from an EMBL/GenBank/DDBJ whole genome shotgun (WGS) entry which is preliminary data.</text>
</comment>
<dbReference type="RefSeq" id="WP_191268220.1">
    <property type="nucleotide sequence ID" value="NZ_BMXJ01000002.1"/>
</dbReference>
<feature type="domain" description="DUF4439" evidence="2">
    <location>
        <begin position="27"/>
        <end position="155"/>
    </location>
</feature>
<evidence type="ECO:0000313" key="4">
    <source>
        <dbReference type="Proteomes" id="UP000598217"/>
    </source>
</evidence>
<dbReference type="Pfam" id="PF14530">
    <property type="entry name" value="DUF4439"/>
    <property type="match status" value="1"/>
</dbReference>
<name>A0ABR9HCZ9_9ACTN</name>
<organism evidence="3 4">
    <name type="scientific">Nocardiopsis terrae</name>
    <dbReference type="NCBI Taxonomy" id="372655"/>
    <lineage>
        <taxon>Bacteria</taxon>
        <taxon>Bacillati</taxon>
        <taxon>Actinomycetota</taxon>
        <taxon>Actinomycetes</taxon>
        <taxon>Streptosporangiales</taxon>
        <taxon>Nocardiopsidaceae</taxon>
        <taxon>Nocardiopsis</taxon>
    </lineage>
</organism>
<proteinExistence type="predicted"/>
<dbReference type="Proteomes" id="UP000598217">
    <property type="component" value="Unassembled WGS sequence"/>
</dbReference>
<evidence type="ECO:0000256" key="1">
    <source>
        <dbReference type="SAM" id="MobiDB-lite"/>
    </source>
</evidence>
<dbReference type="InterPro" id="IPR009078">
    <property type="entry name" value="Ferritin-like_SF"/>
</dbReference>
<dbReference type="SUPFAM" id="SSF47240">
    <property type="entry name" value="Ferritin-like"/>
    <property type="match status" value="1"/>
</dbReference>
<dbReference type="InterPro" id="IPR012347">
    <property type="entry name" value="Ferritin-like"/>
</dbReference>
<dbReference type="EMBL" id="JADBDY010000001">
    <property type="protein sequence ID" value="MBE1456761.1"/>
    <property type="molecule type" value="Genomic_DNA"/>
</dbReference>
<reference evidence="3 4" key="1">
    <citation type="submission" date="2020-10" db="EMBL/GenBank/DDBJ databases">
        <title>Sequencing the genomes of 1000 actinobacteria strains.</title>
        <authorList>
            <person name="Klenk H.-P."/>
        </authorList>
    </citation>
    <scope>NUCLEOTIDE SEQUENCE [LARGE SCALE GENOMIC DNA]</scope>
    <source>
        <strain evidence="3 4">DSM 45157</strain>
    </source>
</reference>
<accession>A0ABR9HCZ9</accession>